<dbReference type="PANTHER" id="PTHR21240">
    <property type="entry name" value="2-AMINO-3-CARBOXYLMUCONATE-6-SEMIALDEHYDE DECARBOXYLASE"/>
    <property type="match status" value="1"/>
</dbReference>
<dbReference type="GO" id="GO:0005829">
    <property type="term" value="C:cytosol"/>
    <property type="evidence" value="ECO:0007669"/>
    <property type="project" value="TreeGrafter"/>
</dbReference>
<dbReference type="GO" id="GO:0016787">
    <property type="term" value="F:hydrolase activity"/>
    <property type="evidence" value="ECO:0007669"/>
    <property type="project" value="InterPro"/>
</dbReference>
<dbReference type="InterPro" id="IPR032465">
    <property type="entry name" value="ACMSD"/>
</dbReference>
<evidence type="ECO:0000256" key="7">
    <source>
        <dbReference type="ARBA" id="ARBA00038889"/>
    </source>
</evidence>
<keyword evidence="5 8" id="KW-0456">Lyase</keyword>
<dbReference type="AlphaFoldDB" id="A0A9P4WLY0"/>
<evidence type="ECO:0000256" key="4">
    <source>
        <dbReference type="ARBA" id="ARBA00022833"/>
    </source>
</evidence>
<dbReference type="InterPro" id="IPR032466">
    <property type="entry name" value="Metal_Hydrolase"/>
</dbReference>
<dbReference type="PANTHER" id="PTHR21240:SF29">
    <property type="entry name" value="AMIDOHYDROLASE-RELATED DOMAIN-CONTAINING PROTEIN"/>
    <property type="match status" value="1"/>
</dbReference>
<keyword evidence="4" id="KW-0862">Zinc</keyword>
<evidence type="ECO:0000256" key="6">
    <source>
        <dbReference type="ARBA" id="ARBA00036832"/>
    </source>
</evidence>
<keyword evidence="11" id="KW-1185">Reference proteome</keyword>
<protein>
    <recommendedName>
        <fullName evidence="7">6-methylsalicylate decarboxylase</fullName>
        <ecNumber evidence="7">4.1.1.52</ecNumber>
    </recommendedName>
</protein>
<comment type="similarity">
    <text evidence="1">Belongs to the metallo-dependent hydrolases superfamily. ACMSD family.</text>
</comment>
<dbReference type="SUPFAM" id="SSF51556">
    <property type="entry name" value="Metallo-dependent hydrolases"/>
    <property type="match status" value="1"/>
</dbReference>
<evidence type="ECO:0000256" key="5">
    <source>
        <dbReference type="ARBA" id="ARBA00023239"/>
    </source>
</evidence>
<dbReference type="Pfam" id="PF04909">
    <property type="entry name" value="Amidohydro_2"/>
    <property type="match status" value="1"/>
</dbReference>
<comment type="caution">
    <text evidence="10">The sequence shown here is derived from an EMBL/GenBank/DDBJ whole genome shotgun (WGS) entry which is preliminary data.</text>
</comment>
<dbReference type="Gene3D" id="3.20.20.140">
    <property type="entry name" value="Metal-dependent hydrolases"/>
    <property type="match status" value="1"/>
</dbReference>
<dbReference type="InterPro" id="IPR006680">
    <property type="entry name" value="Amidohydro-rel"/>
</dbReference>
<reference evidence="10" key="1">
    <citation type="submission" date="2019-04" db="EMBL/GenBank/DDBJ databases">
        <title>Sequencing of skin fungus with MAO and IRED activity.</title>
        <authorList>
            <person name="Marsaioli A.J."/>
            <person name="Bonatto J.M.C."/>
            <person name="Reis Junior O."/>
        </authorList>
    </citation>
    <scope>NUCLEOTIDE SEQUENCE</scope>
    <source>
        <strain evidence="10">28M1</strain>
    </source>
</reference>
<evidence type="ECO:0000256" key="2">
    <source>
        <dbReference type="ARBA" id="ARBA00022723"/>
    </source>
</evidence>
<keyword evidence="2" id="KW-0479">Metal-binding</keyword>
<dbReference type="GO" id="GO:0046872">
    <property type="term" value="F:metal ion binding"/>
    <property type="evidence" value="ECO:0007669"/>
    <property type="project" value="UniProtKB-KW"/>
</dbReference>
<dbReference type="Proteomes" id="UP000758155">
    <property type="component" value="Unassembled WGS sequence"/>
</dbReference>
<dbReference type="GO" id="GO:0047596">
    <property type="term" value="F:6-methylsalicylate decarboxylase activity"/>
    <property type="evidence" value="ECO:0007669"/>
    <property type="project" value="UniProtKB-EC"/>
</dbReference>
<name>A0A9P4WLY0_9PLEO</name>
<evidence type="ECO:0000259" key="9">
    <source>
        <dbReference type="Pfam" id="PF04909"/>
    </source>
</evidence>
<dbReference type="GO" id="GO:0019748">
    <property type="term" value="P:secondary metabolic process"/>
    <property type="evidence" value="ECO:0007669"/>
    <property type="project" value="TreeGrafter"/>
</dbReference>
<evidence type="ECO:0000256" key="3">
    <source>
        <dbReference type="ARBA" id="ARBA00022793"/>
    </source>
</evidence>
<accession>A0A9P4WLY0</accession>
<evidence type="ECO:0000313" key="10">
    <source>
        <dbReference type="EMBL" id="KAF3036540.1"/>
    </source>
</evidence>
<organism evidence="10 11">
    <name type="scientific">Didymella heteroderae</name>
    <dbReference type="NCBI Taxonomy" id="1769908"/>
    <lineage>
        <taxon>Eukaryota</taxon>
        <taxon>Fungi</taxon>
        <taxon>Dikarya</taxon>
        <taxon>Ascomycota</taxon>
        <taxon>Pezizomycotina</taxon>
        <taxon>Dothideomycetes</taxon>
        <taxon>Pleosporomycetidae</taxon>
        <taxon>Pleosporales</taxon>
        <taxon>Pleosporineae</taxon>
        <taxon>Didymellaceae</taxon>
        <taxon>Didymella</taxon>
    </lineage>
</organism>
<comment type="catalytic activity">
    <reaction evidence="6">
        <text>6-methylsalicylate + H(+) = 3-methylphenol + CO2</text>
        <dbReference type="Rhea" id="RHEA:23112"/>
        <dbReference type="ChEBI" id="CHEBI:15378"/>
        <dbReference type="ChEBI" id="CHEBI:16526"/>
        <dbReference type="ChEBI" id="CHEBI:17231"/>
        <dbReference type="ChEBI" id="CHEBI:36658"/>
        <dbReference type="EC" id="4.1.1.52"/>
    </reaction>
    <physiologicalReaction direction="left-to-right" evidence="6">
        <dbReference type="Rhea" id="RHEA:23113"/>
    </physiologicalReaction>
</comment>
<dbReference type="EC" id="4.1.1.52" evidence="7"/>
<evidence type="ECO:0000256" key="1">
    <source>
        <dbReference type="ARBA" id="ARBA00005871"/>
    </source>
</evidence>
<evidence type="ECO:0000256" key="8">
    <source>
        <dbReference type="RuleBase" id="RU366045"/>
    </source>
</evidence>
<feature type="domain" description="Amidohydrolase-related" evidence="9">
    <location>
        <begin position="58"/>
        <end position="298"/>
    </location>
</feature>
<dbReference type="EMBL" id="SWKV01000049">
    <property type="protein sequence ID" value="KAF3036540.1"/>
    <property type="molecule type" value="Genomic_DNA"/>
</dbReference>
<evidence type="ECO:0000313" key="11">
    <source>
        <dbReference type="Proteomes" id="UP000758155"/>
    </source>
</evidence>
<proteinExistence type="inferred from homology"/>
<gene>
    <name evidence="10" type="ORF">E8E12_002521</name>
</gene>
<sequence>MPKVDVHHHVQSPFFTRAMGRASCTCNVPDFEILNSRSLCDKFGVTTAILSHTAPGPEVERDPIKAAALARQFNEYCASIRDKEPQRFGFFASVPSLHDTQRCLEEIAYAFDTLCADGIILFTSYTSRPSLDDTGAGARRASYLGDPAFAPVWQELNRRRAVVLVHPTYTPNLLPANEALPVTMLDFSHETARTALDLVMSNTLRDYARDCKIILSHGGGTLASVVDRVAVLGGTSGKKSVAEIRDHVAWFYYDTALCGKAQLDTVRRIAGKEHILFGSDLPNAPAAAVEQFAEDRGDEEGEAARALFPRLFK</sequence>
<dbReference type="OrthoDB" id="2832284at2759"/>
<keyword evidence="3 8" id="KW-0210">Decarboxylase</keyword>